<evidence type="ECO:0000313" key="2">
    <source>
        <dbReference type="EMBL" id="QPC84920.1"/>
    </source>
</evidence>
<proteinExistence type="predicted"/>
<feature type="transmembrane region" description="Helical" evidence="1">
    <location>
        <begin position="85"/>
        <end position="104"/>
    </location>
</feature>
<evidence type="ECO:0000256" key="1">
    <source>
        <dbReference type="SAM" id="Phobius"/>
    </source>
</evidence>
<dbReference type="EMBL" id="CP062983">
    <property type="protein sequence ID" value="QPC84920.1"/>
    <property type="molecule type" value="Genomic_DNA"/>
</dbReference>
<feature type="transmembrane region" description="Helical" evidence="1">
    <location>
        <begin position="63"/>
        <end position="80"/>
    </location>
</feature>
<gene>
    <name evidence="2" type="ORF">G4Y79_11280</name>
</gene>
<accession>A0A7S8EDE4</accession>
<dbReference type="KEGG" id="pmet:G4Y79_11280"/>
<evidence type="ECO:0000313" key="3">
    <source>
        <dbReference type="Proteomes" id="UP000594468"/>
    </source>
</evidence>
<keyword evidence="1" id="KW-0812">Transmembrane</keyword>
<dbReference type="RefSeq" id="WP_195172983.1">
    <property type="nucleotide sequence ID" value="NZ_CP062983.1"/>
</dbReference>
<sequence>MIAQKSTSHLWIAIQRFVNVVALLCLLLAVLDFVAQVTPEQVLSGRPFWYWGYVNHHLRPPFALVIFVLLVVWGFLWFLWQPLRLITWLAAALFALACGIFTLLTPVRAFNTSAVHLESASYDGRVFHLLYQSEGIFDETCVHVLVVCDGLGLICEHVDHWQYGALCMGQHALVSLSELGVVVDGDVVLRWDRLP</sequence>
<dbReference type="AlphaFoldDB" id="A0A7S8EDE4"/>
<keyword evidence="1" id="KW-0472">Membrane</keyword>
<name>A0A7S8EDE4_9CHLR</name>
<keyword evidence="1" id="KW-1133">Transmembrane helix</keyword>
<keyword evidence="3" id="KW-1185">Reference proteome</keyword>
<dbReference type="Proteomes" id="UP000594468">
    <property type="component" value="Chromosome"/>
</dbReference>
<organism evidence="2 3">
    <name type="scientific">Phototrophicus methaneseepsis</name>
    <dbReference type="NCBI Taxonomy" id="2710758"/>
    <lineage>
        <taxon>Bacteria</taxon>
        <taxon>Bacillati</taxon>
        <taxon>Chloroflexota</taxon>
        <taxon>Candidatus Thermofontia</taxon>
        <taxon>Phototrophicales</taxon>
        <taxon>Phototrophicaceae</taxon>
        <taxon>Phototrophicus</taxon>
    </lineage>
</organism>
<protein>
    <submittedName>
        <fullName evidence="2">Uncharacterized protein</fullName>
    </submittedName>
</protein>
<reference evidence="2 3" key="1">
    <citation type="submission" date="2020-02" db="EMBL/GenBank/DDBJ databases">
        <authorList>
            <person name="Zheng R.K."/>
            <person name="Sun C.M."/>
        </authorList>
    </citation>
    <scope>NUCLEOTIDE SEQUENCE [LARGE SCALE GENOMIC DNA]</scope>
    <source>
        <strain evidence="3">rifampicinis</strain>
    </source>
</reference>